<dbReference type="InterPro" id="IPR013083">
    <property type="entry name" value="Znf_RING/FYVE/PHD"/>
</dbReference>
<dbReference type="PROSITE" id="PS00518">
    <property type="entry name" value="ZF_RING_1"/>
    <property type="match status" value="1"/>
</dbReference>
<gene>
    <name evidence="8" type="primary">LOC109713170</name>
</gene>
<accession>A0A6P5FAX1</accession>
<feature type="compositionally biased region" description="Polar residues" evidence="5">
    <location>
        <begin position="294"/>
        <end position="307"/>
    </location>
</feature>
<evidence type="ECO:0000256" key="4">
    <source>
        <dbReference type="PROSITE-ProRule" id="PRU00175"/>
    </source>
</evidence>
<dbReference type="InterPro" id="IPR001841">
    <property type="entry name" value="Znf_RING"/>
</dbReference>
<dbReference type="Gene3D" id="3.30.40.10">
    <property type="entry name" value="Zinc/RING finger domain, C3HC4 (zinc finger)"/>
    <property type="match status" value="1"/>
</dbReference>
<feature type="compositionally biased region" description="Pro residues" evidence="5">
    <location>
        <begin position="84"/>
        <end position="95"/>
    </location>
</feature>
<evidence type="ECO:0000256" key="1">
    <source>
        <dbReference type="ARBA" id="ARBA00022723"/>
    </source>
</evidence>
<protein>
    <submittedName>
        <fullName evidence="8">E3 ubiquitin-protein ligase RING1b</fullName>
    </submittedName>
</protein>
<reference evidence="7" key="1">
    <citation type="journal article" date="2015" name="Nat. Genet.">
        <title>The pineapple genome and the evolution of CAM photosynthesis.</title>
        <authorList>
            <person name="Ming R."/>
            <person name="VanBuren R."/>
            <person name="Wai C.M."/>
            <person name="Tang H."/>
            <person name="Schatz M.C."/>
            <person name="Bowers J.E."/>
            <person name="Lyons E."/>
            <person name="Wang M.L."/>
            <person name="Chen J."/>
            <person name="Biggers E."/>
            <person name="Zhang J."/>
            <person name="Huang L."/>
            <person name="Zhang L."/>
            <person name="Miao W."/>
            <person name="Zhang J."/>
            <person name="Ye Z."/>
            <person name="Miao C."/>
            <person name="Lin Z."/>
            <person name="Wang H."/>
            <person name="Zhou H."/>
            <person name="Yim W.C."/>
            <person name="Priest H.D."/>
            <person name="Zheng C."/>
            <person name="Woodhouse M."/>
            <person name="Edger P.P."/>
            <person name="Guyot R."/>
            <person name="Guo H.B."/>
            <person name="Guo H."/>
            <person name="Zheng G."/>
            <person name="Singh R."/>
            <person name="Sharma A."/>
            <person name="Min X."/>
            <person name="Zheng Y."/>
            <person name="Lee H."/>
            <person name="Gurtowski J."/>
            <person name="Sedlazeck F.J."/>
            <person name="Harkess A."/>
            <person name="McKain M.R."/>
            <person name="Liao Z."/>
            <person name="Fang J."/>
            <person name="Liu J."/>
            <person name="Zhang X."/>
            <person name="Zhang Q."/>
            <person name="Hu W."/>
            <person name="Qin Y."/>
            <person name="Wang K."/>
            <person name="Chen L.Y."/>
            <person name="Shirley N."/>
            <person name="Lin Y.R."/>
            <person name="Liu L.Y."/>
            <person name="Hernandez A.G."/>
            <person name="Wright C.L."/>
            <person name="Bulone V."/>
            <person name="Tuskan G.A."/>
            <person name="Heath K."/>
            <person name="Zee F."/>
            <person name="Moore P.H."/>
            <person name="Sunkar R."/>
            <person name="Leebens-Mack J.H."/>
            <person name="Mockler T."/>
            <person name="Bennetzen J.L."/>
            <person name="Freeling M."/>
            <person name="Sankoff D."/>
            <person name="Paterson A.H."/>
            <person name="Zhu X."/>
            <person name="Yang X."/>
            <person name="Smith J.A."/>
            <person name="Cushman J.C."/>
            <person name="Paull R.E."/>
            <person name="Yu Q."/>
        </authorList>
    </citation>
    <scope>NUCLEOTIDE SEQUENCE [LARGE SCALE GENOMIC DNA]</scope>
    <source>
        <strain evidence="7">cv. F153</strain>
    </source>
</reference>
<dbReference type="GO" id="GO:0008270">
    <property type="term" value="F:zinc ion binding"/>
    <property type="evidence" value="ECO:0007669"/>
    <property type="project" value="UniProtKB-KW"/>
</dbReference>
<feature type="compositionally biased region" description="Acidic residues" evidence="5">
    <location>
        <begin position="98"/>
        <end position="107"/>
    </location>
</feature>
<proteinExistence type="predicted"/>
<keyword evidence="3" id="KW-0862">Zinc</keyword>
<feature type="compositionally biased region" description="Acidic residues" evidence="5">
    <location>
        <begin position="62"/>
        <end position="83"/>
    </location>
</feature>
<evidence type="ECO:0000256" key="3">
    <source>
        <dbReference type="ARBA" id="ARBA00022833"/>
    </source>
</evidence>
<evidence type="ECO:0000313" key="7">
    <source>
        <dbReference type="Proteomes" id="UP000515123"/>
    </source>
</evidence>
<dbReference type="InterPro" id="IPR044592">
    <property type="entry name" value="RING1A/B"/>
</dbReference>
<dbReference type="SUPFAM" id="SSF57850">
    <property type="entry name" value="RING/U-box"/>
    <property type="match status" value="1"/>
</dbReference>
<keyword evidence="2 4" id="KW-0863">Zinc-finger</keyword>
<keyword evidence="7" id="KW-1185">Reference proteome</keyword>
<dbReference type="Pfam" id="PF13923">
    <property type="entry name" value="zf-C3HC4_2"/>
    <property type="match status" value="1"/>
</dbReference>
<feature type="compositionally biased region" description="Polar residues" evidence="5">
    <location>
        <begin position="258"/>
        <end position="269"/>
    </location>
</feature>
<dbReference type="SMART" id="SM00184">
    <property type="entry name" value="RING"/>
    <property type="match status" value="1"/>
</dbReference>
<dbReference type="GeneID" id="109713170"/>
<name>A0A6P5FAX1_ANACO</name>
<dbReference type="PANTHER" id="PTHR46537:SF3">
    <property type="entry name" value="E3 UBIQUITIN-PROTEIN LIGASE RING1A"/>
    <property type="match status" value="1"/>
</dbReference>
<dbReference type="CDD" id="cd16531">
    <property type="entry name" value="RING-HC_RING1-like"/>
    <property type="match status" value="1"/>
</dbReference>
<evidence type="ECO:0000313" key="8">
    <source>
        <dbReference type="RefSeq" id="XP_020092747.1"/>
    </source>
</evidence>
<dbReference type="Proteomes" id="UP000515123">
    <property type="component" value="Linkage group 7"/>
</dbReference>
<organism evidence="7 8">
    <name type="scientific">Ananas comosus</name>
    <name type="common">Pineapple</name>
    <name type="synonym">Ananas ananas</name>
    <dbReference type="NCBI Taxonomy" id="4615"/>
    <lineage>
        <taxon>Eukaryota</taxon>
        <taxon>Viridiplantae</taxon>
        <taxon>Streptophyta</taxon>
        <taxon>Embryophyta</taxon>
        <taxon>Tracheophyta</taxon>
        <taxon>Spermatophyta</taxon>
        <taxon>Magnoliopsida</taxon>
        <taxon>Liliopsida</taxon>
        <taxon>Poales</taxon>
        <taxon>Bromeliaceae</taxon>
        <taxon>Bromelioideae</taxon>
        <taxon>Ananas</taxon>
    </lineage>
</organism>
<feature type="domain" description="RING-type" evidence="6">
    <location>
        <begin position="135"/>
        <end position="175"/>
    </location>
</feature>
<evidence type="ECO:0000259" key="6">
    <source>
        <dbReference type="PROSITE" id="PS50089"/>
    </source>
</evidence>
<feature type="region of interest" description="Disordered" evidence="5">
    <location>
        <begin position="371"/>
        <end position="391"/>
    </location>
</feature>
<evidence type="ECO:0000256" key="5">
    <source>
        <dbReference type="SAM" id="MobiDB-lite"/>
    </source>
</evidence>
<dbReference type="PANTHER" id="PTHR46537">
    <property type="entry name" value="OS11G0578200 PROTEIN"/>
    <property type="match status" value="1"/>
</dbReference>
<keyword evidence="1" id="KW-0479">Metal-binding</keyword>
<feature type="compositionally biased region" description="Polar residues" evidence="5">
    <location>
        <begin position="373"/>
        <end position="386"/>
    </location>
</feature>
<sequence>MPAQKRPHPPPHNDDHHHHGGGGGGGGGSGGGGGAGAGDASPHPSSSSPPPPQQQQVKEAKEEEEEEEEEEDEAEDAAEDGEEPPPTPQPPPKVEPPVDQDDSDGEGQSESSQSAGDRDEFILVKLADIRKEVQCPICLGIIRKTRTVMECLHRFCRECIDKSMRLGNNECPACRTHCASRRSLRDDPNYDALIAALYPDIDKYEEEELAFDEEERSRNRKIQESIAETLRRQVEALGRRRSASKAAAFPFTRRSHGNFRNNHGQNSYSRGRGRSNARDIAPTGSDDEDEELGNGNNDGSKESSSADEGSPDIRHKRSRRWPAPPRSSPARTAGNADVGGDENDDLGLIRENVSTSPLRAGNREMLAWGKNGARSQTRHGNSSGSNGRLAKGGRMAKLAEYLRNLDENDNELDVHLILLPLDGESLINLPTWYLCCRPSSSIRHLRQFVAHKTSQQAEEVEIYGRKPQFGDTAIKDEAKLDHLESLEILAGDESLAKLCASFISARGDMELVYAIKRQS</sequence>
<dbReference type="PROSITE" id="PS50089">
    <property type="entry name" value="ZF_RING_2"/>
    <property type="match status" value="1"/>
</dbReference>
<dbReference type="RefSeq" id="XP_020092747.1">
    <property type="nucleotide sequence ID" value="XM_020237158.1"/>
</dbReference>
<feature type="region of interest" description="Disordered" evidence="5">
    <location>
        <begin position="237"/>
        <end position="348"/>
    </location>
</feature>
<reference evidence="8" key="2">
    <citation type="submission" date="2025-08" db="UniProtKB">
        <authorList>
            <consortium name="RefSeq"/>
        </authorList>
    </citation>
    <scope>IDENTIFICATION</scope>
    <source>
        <tissue evidence="8">Leaf</tissue>
    </source>
</reference>
<dbReference type="InterPro" id="IPR017907">
    <property type="entry name" value="Znf_RING_CS"/>
</dbReference>
<dbReference type="AlphaFoldDB" id="A0A6P5FAX1"/>
<feature type="region of interest" description="Disordered" evidence="5">
    <location>
        <begin position="1"/>
        <end position="117"/>
    </location>
</feature>
<dbReference type="Gramene" id="Aco010541.1.mrna1">
    <property type="protein sequence ID" value="Aco010541.1.mrna1"/>
    <property type="gene ID" value="Aco010541.1.path1"/>
</dbReference>
<dbReference type="OrthoDB" id="337575at2759"/>
<evidence type="ECO:0000256" key="2">
    <source>
        <dbReference type="ARBA" id="ARBA00022771"/>
    </source>
</evidence>
<feature type="compositionally biased region" description="Gly residues" evidence="5">
    <location>
        <begin position="21"/>
        <end position="37"/>
    </location>
</feature>